<dbReference type="Proteomes" id="UP001368318">
    <property type="component" value="Chromosome"/>
</dbReference>
<dbReference type="InterPro" id="IPR047765">
    <property type="entry name" value="GHMP_GYDIA-like"/>
</dbReference>
<dbReference type="RefSeq" id="WP_338732793.1">
    <property type="nucleotide sequence ID" value="NZ_CP136924.1"/>
</dbReference>
<reference evidence="2 3" key="1">
    <citation type="submission" date="2023-10" db="EMBL/GenBank/DDBJ databases">
        <title>Culture-based analysis of two novel bacteria associated with mangrove crab gills.</title>
        <authorList>
            <person name="Yang X."/>
            <person name="Garuglieri E."/>
            <person name="Van Goethem M.W."/>
            <person name="Fusi M."/>
            <person name="Marasco R."/>
            <person name="Daffonchio D.G."/>
        </authorList>
    </citation>
    <scope>NUCLEOTIDE SEQUENCE</scope>
    <source>
        <strain evidence="2">UG2-1</strain>
        <strain evidence="1">UG2-2</strain>
        <strain evidence="3">UG2_2</strain>
    </source>
</reference>
<name>A0AAU6P7S9_9FLAO</name>
<dbReference type="GO" id="GO:0016301">
    <property type="term" value="F:kinase activity"/>
    <property type="evidence" value="ECO:0007669"/>
    <property type="project" value="UniProtKB-KW"/>
</dbReference>
<protein>
    <submittedName>
        <fullName evidence="2">GYDIA family GHMP kinase</fullName>
    </submittedName>
</protein>
<dbReference type="KEGG" id="mcaa:R3L15_01350"/>
<keyword evidence="3" id="KW-1185">Reference proteome</keyword>
<proteinExistence type="predicted"/>
<keyword evidence="2" id="KW-0418">Kinase</keyword>
<dbReference type="Gene3D" id="3.30.230.10">
    <property type="match status" value="1"/>
</dbReference>
<dbReference type="SUPFAM" id="SSF54211">
    <property type="entry name" value="Ribosomal protein S5 domain 2-like"/>
    <property type="match status" value="1"/>
</dbReference>
<sequence length="306" mass="34419">MKTFHSQGKLLLTAEYLVLDGAKALALPTRFGQSLQVNNSKATNVISWKSFDNNNTLWYENTFRLANGKVKASNKDETTTWLLLLLNEAKILNPDFLITGHRVESHLTFPRDWGLGSSSTLINNIAQWANVDPFLLSEATFGGSGYDIACASAKTPITYQLFCNPHKSINERAISPINFNPSFKNHLYFVHLNKKQNSRDGIKHYRAKDFNKNDVISKVNNLTNEIISATNISLFNECVEKHEALIGTILNETPIKERLFPDFNGAIKSLGAWGGDFILVSYLTDPTPYFSEKGYHTIIPYNNIIL</sequence>
<evidence type="ECO:0000313" key="3">
    <source>
        <dbReference type="Proteomes" id="UP001368318"/>
    </source>
</evidence>
<dbReference type="EMBL" id="CP136925">
    <property type="protein sequence ID" value="WXA13532.1"/>
    <property type="molecule type" value="Genomic_DNA"/>
</dbReference>
<accession>A0AAU6P7S9</accession>
<dbReference type="AlphaFoldDB" id="A0AAU6P7S9"/>
<organism evidence="2">
    <name type="scientific">Mangrovimonas cancribranchiae</name>
    <dbReference type="NCBI Taxonomy" id="3080055"/>
    <lineage>
        <taxon>Bacteria</taxon>
        <taxon>Pseudomonadati</taxon>
        <taxon>Bacteroidota</taxon>
        <taxon>Flavobacteriia</taxon>
        <taxon>Flavobacteriales</taxon>
        <taxon>Flavobacteriaceae</taxon>
        <taxon>Mangrovimonas</taxon>
    </lineage>
</organism>
<evidence type="ECO:0000313" key="2">
    <source>
        <dbReference type="EMBL" id="WXA13532.1"/>
    </source>
</evidence>
<dbReference type="EMBL" id="CP136924">
    <property type="protein sequence ID" value="WXA04050.1"/>
    <property type="molecule type" value="Genomic_DNA"/>
</dbReference>
<keyword evidence="2" id="KW-0808">Transferase</keyword>
<dbReference type="NCBIfam" id="NF040656">
    <property type="entry name" value="GHMP_GYDIA"/>
    <property type="match status" value="1"/>
</dbReference>
<gene>
    <name evidence="2" type="ORF">R3L15_01350</name>
    <name evidence="1" type="ORF">R3L16_06045</name>
</gene>
<dbReference type="InterPro" id="IPR014721">
    <property type="entry name" value="Ribsml_uS5_D2-typ_fold_subgr"/>
</dbReference>
<dbReference type="InterPro" id="IPR020568">
    <property type="entry name" value="Ribosomal_Su5_D2-typ_SF"/>
</dbReference>
<evidence type="ECO:0000313" key="1">
    <source>
        <dbReference type="EMBL" id="WXA04050.1"/>
    </source>
</evidence>